<keyword evidence="2" id="KW-1185">Reference proteome</keyword>
<evidence type="ECO:0000313" key="2">
    <source>
        <dbReference type="Proteomes" id="UP000637788"/>
    </source>
</evidence>
<comment type="caution">
    <text evidence="1">The sequence shown here is derived from an EMBL/GenBank/DDBJ whole genome shotgun (WGS) entry which is preliminary data.</text>
</comment>
<name>A0A917QJK4_9ACTN</name>
<evidence type="ECO:0008006" key="3">
    <source>
        <dbReference type="Google" id="ProtNLM"/>
    </source>
</evidence>
<sequence length="51" mass="6100">MPVEFLTDDQAEAYGKFVEEPTRPELERFFFLDDVDRDLCQFPKSRAQVSW</sequence>
<dbReference type="Proteomes" id="UP000637788">
    <property type="component" value="Unassembled WGS sequence"/>
</dbReference>
<organism evidence="1 2">
    <name type="scientific">Streptomyces flaveus</name>
    <dbReference type="NCBI Taxonomy" id="66370"/>
    <lineage>
        <taxon>Bacteria</taxon>
        <taxon>Bacillati</taxon>
        <taxon>Actinomycetota</taxon>
        <taxon>Actinomycetes</taxon>
        <taxon>Kitasatosporales</taxon>
        <taxon>Streptomycetaceae</taxon>
        <taxon>Streptomyces</taxon>
        <taxon>Streptomyces aurantiacus group</taxon>
    </lineage>
</organism>
<gene>
    <name evidence="1" type="ORF">GCM10010094_10650</name>
</gene>
<reference evidence="1" key="1">
    <citation type="journal article" date="2014" name="Int. J. Syst. Evol. Microbiol.">
        <title>Complete genome sequence of Corynebacterium casei LMG S-19264T (=DSM 44701T), isolated from a smear-ripened cheese.</title>
        <authorList>
            <consortium name="US DOE Joint Genome Institute (JGI-PGF)"/>
            <person name="Walter F."/>
            <person name="Albersmeier A."/>
            <person name="Kalinowski J."/>
            <person name="Ruckert C."/>
        </authorList>
    </citation>
    <scope>NUCLEOTIDE SEQUENCE</scope>
    <source>
        <strain evidence="1">JCM 3035</strain>
    </source>
</reference>
<dbReference type="EMBL" id="BMPQ01000002">
    <property type="protein sequence ID" value="GGK52169.1"/>
    <property type="molecule type" value="Genomic_DNA"/>
</dbReference>
<accession>A0A917QJK4</accession>
<protein>
    <recommendedName>
        <fullName evidence="3">DUF4158 domain-containing protein</fullName>
    </recommendedName>
</protein>
<dbReference type="RefSeq" id="WP_189320702.1">
    <property type="nucleotide sequence ID" value="NZ_BMPQ01000002.1"/>
</dbReference>
<reference evidence="1" key="2">
    <citation type="submission" date="2020-09" db="EMBL/GenBank/DDBJ databases">
        <authorList>
            <person name="Sun Q."/>
            <person name="Ohkuma M."/>
        </authorList>
    </citation>
    <scope>NUCLEOTIDE SEQUENCE</scope>
    <source>
        <strain evidence="1">JCM 3035</strain>
    </source>
</reference>
<dbReference type="AlphaFoldDB" id="A0A917QJK4"/>
<proteinExistence type="predicted"/>
<evidence type="ECO:0000313" key="1">
    <source>
        <dbReference type="EMBL" id="GGK52169.1"/>
    </source>
</evidence>